<feature type="region of interest" description="Disordered" evidence="1">
    <location>
        <begin position="1"/>
        <end position="25"/>
    </location>
</feature>
<accession>A0A9J6GTR1</accession>
<evidence type="ECO:0000313" key="3">
    <source>
        <dbReference type="Proteomes" id="UP000821853"/>
    </source>
</evidence>
<reference evidence="2 3" key="1">
    <citation type="journal article" date="2020" name="Cell">
        <title>Large-Scale Comparative Analyses of Tick Genomes Elucidate Their Genetic Diversity and Vector Capacities.</title>
        <authorList>
            <consortium name="Tick Genome and Microbiome Consortium (TIGMIC)"/>
            <person name="Jia N."/>
            <person name="Wang J."/>
            <person name="Shi W."/>
            <person name="Du L."/>
            <person name="Sun Y."/>
            <person name="Zhan W."/>
            <person name="Jiang J.F."/>
            <person name="Wang Q."/>
            <person name="Zhang B."/>
            <person name="Ji P."/>
            <person name="Bell-Sakyi L."/>
            <person name="Cui X.M."/>
            <person name="Yuan T.T."/>
            <person name="Jiang B.G."/>
            <person name="Yang W.F."/>
            <person name="Lam T.T."/>
            <person name="Chang Q.C."/>
            <person name="Ding S.J."/>
            <person name="Wang X.J."/>
            <person name="Zhu J.G."/>
            <person name="Ruan X.D."/>
            <person name="Zhao L."/>
            <person name="Wei J.T."/>
            <person name="Ye R.Z."/>
            <person name="Que T.C."/>
            <person name="Du C.H."/>
            <person name="Zhou Y.H."/>
            <person name="Cheng J.X."/>
            <person name="Dai P.F."/>
            <person name="Guo W.B."/>
            <person name="Han X.H."/>
            <person name="Huang E.J."/>
            <person name="Li L.F."/>
            <person name="Wei W."/>
            <person name="Gao Y.C."/>
            <person name="Liu J.Z."/>
            <person name="Shao H.Z."/>
            <person name="Wang X."/>
            <person name="Wang C.C."/>
            <person name="Yang T.C."/>
            <person name="Huo Q.B."/>
            <person name="Li W."/>
            <person name="Chen H.Y."/>
            <person name="Chen S.E."/>
            <person name="Zhou L.G."/>
            <person name="Ni X.B."/>
            <person name="Tian J.H."/>
            <person name="Sheng Y."/>
            <person name="Liu T."/>
            <person name="Pan Y.S."/>
            <person name="Xia L.Y."/>
            <person name="Li J."/>
            <person name="Zhao F."/>
            <person name="Cao W.C."/>
        </authorList>
    </citation>
    <scope>NUCLEOTIDE SEQUENCE [LARGE SCALE GENOMIC DNA]</scope>
    <source>
        <strain evidence="2">HaeL-2018</strain>
    </source>
</reference>
<name>A0A9J6GTR1_HAELO</name>
<keyword evidence="3" id="KW-1185">Reference proteome</keyword>
<protein>
    <submittedName>
        <fullName evidence="2">Uncharacterized protein</fullName>
    </submittedName>
</protein>
<gene>
    <name evidence="2" type="ORF">HPB48_009954</name>
</gene>
<dbReference type="AlphaFoldDB" id="A0A9J6GTR1"/>
<sequence length="183" mass="21028">MVTLYDGKRGEHTEKGRKEHNHLPDSTRAEVLRAKESIKIRAVASAAPPVQIIQNVFRRVQKVGLQSLYSSDGDFSSSVRQLCALEFLPPHRIRSNYDEIKTNFPPSASGFLEWLEKNYVVGKPRQLPCGIVIRAPQWFPPDLWSVDQLIAEGQPPWFANRTWGEELREEIRSFRRSLRGTFV</sequence>
<proteinExistence type="predicted"/>
<dbReference type="OrthoDB" id="7343840at2759"/>
<comment type="caution">
    <text evidence="2">The sequence shown here is derived from an EMBL/GenBank/DDBJ whole genome shotgun (WGS) entry which is preliminary data.</text>
</comment>
<dbReference type="Proteomes" id="UP000821853">
    <property type="component" value="Unassembled WGS sequence"/>
</dbReference>
<dbReference type="VEuPathDB" id="VectorBase:HLOH_059531"/>
<evidence type="ECO:0000256" key="1">
    <source>
        <dbReference type="SAM" id="MobiDB-lite"/>
    </source>
</evidence>
<dbReference type="EMBL" id="JABSTR010000009">
    <property type="protein sequence ID" value="KAH9378587.1"/>
    <property type="molecule type" value="Genomic_DNA"/>
</dbReference>
<organism evidence="2 3">
    <name type="scientific">Haemaphysalis longicornis</name>
    <name type="common">Bush tick</name>
    <dbReference type="NCBI Taxonomy" id="44386"/>
    <lineage>
        <taxon>Eukaryota</taxon>
        <taxon>Metazoa</taxon>
        <taxon>Ecdysozoa</taxon>
        <taxon>Arthropoda</taxon>
        <taxon>Chelicerata</taxon>
        <taxon>Arachnida</taxon>
        <taxon>Acari</taxon>
        <taxon>Parasitiformes</taxon>
        <taxon>Ixodida</taxon>
        <taxon>Ixodoidea</taxon>
        <taxon>Ixodidae</taxon>
        <taxon>Haemaphysalinae</taxon>
        <taxon>Haemaphysalis</taxon>
    </lineage>
</organism>
<evidence type="ECO:0000313" key="2">
    <source>
        <dbReference type="EMBL" id="KAH9378587.1"/>
    </source>
</evidence>